<dbReference type="PANTHER" id="PTHR37291:SF1">
    <property type="entry name" value="TYPE IV METHYL-DIRECTED RESTRICTION ENZYME ECOKMCRB SUBUNIT"/>
    <property type="match status" value="1"/>
</dbReference>
<dbReference type="InterPro" id="IPR011704">
    <property type="entry name" value="ATPase_dyneun-rel_AAA"/>
</dbReference>
<dbReference type="SUPFAM" id="SSF52540">
    <property type="entry name" value="P-loop containing nucleoside triphosphate hydrolases"/>
    <property type="match status" value="1"/>
</dbReference>
<keyword evidence="3" id="KW-1185">Reference proteome</keyword>
<evidence type="ECO:0000313" key="2">
    <source>
        <dbReference type="EMBL" id="KAA5548088.1"/>
    </source>
</evidence>
<protein>
    <submittedName>
        <fullName evidence="2">AAA domain-containing protein</fullName>
    </submittedName>
</protein>
<dbReference type="EMBL" id="VWSF01000003">
    <property type="protein sequence ID" value="KAA5548088.1"/>
    <property type="molecule type" value="Genomic_DNA"/>
</dbReference>
<evidence type="ECO:0000313" key="3">
    <source>
        <dbReference type="Proteomes" id="UP000323426"/>
    </source>
</evidence>
<dbReference type="InterPro" id="IPR027417">
    <property type="entry name" value="P-loop_NTPase"/>
</dbReference>
<dbReference type="GO" id="GO:0016887">
    <property type="term" value="F:ATP hydrolysis activity"/>
    <property type="evidence" value="ECO:0007669"/>
    <property type="project" value="InterPro"/>
</dbReference>
<gene>
    <name evidence="2" type="ORF">F0145_05010</name>
</gene>
<comment type="caution">
    <text evidence="2">The sequence shown here is derived from an EMBL/GenBank/DDBJ whole genome shotgun (WGS) entry which is preliminary data.</text>
</comment>
<dbReference type="Pfam" id="PF07728">
    <property type="entry name" value="AAA_5"/>
    <property type="match status" value="1"/>
</dbReference>
<evidence type="ECO:0000259" key="1">
    <source>
        <dbReference type="SMART" id="SM00382"/>
    </source>
</evidence>
<sequence length="811" mass="92600">MPTFFAKITIQDQYDPSTASITWRDPLPERWNKTYSKLQIGDKGFFIGKGFVYLGVLKSVVEGDTLVFGEVEPFELRSDNFLSIHAISPEVNAQLKGAIKQPYIFSGEINYEDFRQAALAEYFIKFYIVKSVALEKYTSTFHNNDRVITLNDDLVFENFGVYQNDSLAPLEQDQHLFNVKGKSIYEVIQIFEQANAKKTFKTGSSNLTQLHRIRTDFENGKNLYQFSSFSSYYNIIHNKTALVYSKVELLNYYLVGSSWDKEDQTERFLAEGIWQNANGLFKEQVKSIPVGSMIAIKSVYTERRTDSVMRIKARGEVTGNANDGENLKVKWEENFESFVLPSNGYWTTVHKVTKPEHIQAIFFNTDEPLDDEPDDLIEVDEKPEMRKVELPLNLILYGPPGTGKTYRTTEYAMSILEGGKPEDYESNFGEDAIEKRRALQNKFNTYLKNGRAEFITFHQSYGYEDFVVGIKPKLDGDSMAFKRHEGVFYKICQRARENYLKASKQPERIQVSFDEVFEEVLKPLENNNPVVIANRKEGYSFKITKRNEFNLDFEKQNGGTSHKLSISTLKDVYEGTRSYLNNGLGVYIHPFVKHLKEAAQAISATAKYEPLQTYVLIIDEINRANISRVLGELITLLEPDKRLGGLQELEIKLSNGESFSVPPNLYIIGTMNTADKSIALLDIALRRRFVFKELLPDVTAIKDANIQSFFTALNQLILKKKGKDFLIGHSYFMNAGNNEVDLIFTMNHKVLPLLAEYFYNKEQEMLTLVQQAISDSTLKQLFVATAEPSGFNKVLFDNVPVSINSVDGSSN</sequence>
<dbReference type="RefSeq" id="WP_150087224.1">
    <property type="nucleotide sequence ID" value="NZ_VWSF01000003.1"/>
</dbReference>
<dbReference type="SMART" id="SM00382">
    <property type="entry name" value="AAA"/>
    <property type="match status" value="1"/>
</dbReference>
<reference evidence="2 3" key="1">
    <citation type="submission" date="2019-09" db="EMBL/GenBank/DDBJ databases">
        <title>Genome sequence and assembly of Adhaeribacter sp.</title>
        <authorList>
            <person name="Chhetri G."/>
        </authorList>
    </citation>
    <scope>NUCLEOTIDE SEQUENCE [LARGE SCALE GENOMIC DNA]</scope>
    <source>
        <strain evidence="2 3">DK36</strain>
    </source>
</reference>
<accession>A0A5M6DKP5</accession>
<organism evidence="2 3">
    <name type="scientific">Adhaeribacter rhizoryzae</name>
    <dbReference type="NCBI Taxonomy" id="2607907"/>
    <lineage>
        <taxon>Bacteria</taxon>
        <taxon>Pseudomonadati</taxon>
        <taxon>Bacteroidota</taxon>
        <taxon>Cytophagia</taxon>
        <taxon>Cytophagales</taxon>
        <taxon>Hymenobacteraceae</taxon>
        <taxon>Adhaeribacter</taxon>
    </lineage>
</organism>
<dbReference type="PANTHER" id="PTHR37291">
    <property type="entry name" value="5-METHYLCYTOSINE-SPECIFIC RESTRICTION ENZYME B"/>
    <property type="match status" value="1"/>
</dbReference>
<dbReference type="Proteomes" id="UP000323426">
    <property type="component" value="Unassembled WGS sequence"/>
</dbReference>
<name>A0A5M6DKP5_9BACT</name>
<dbReference type="AlphaFoldDB" id="A0A5M6DKP5"/>
<proteinExistence type="predicted"/>
<dbReference type="InterPro" id="IPR052934">
    <property type="entry name" value="Methyl-DNA_Rec/Restrict_Enz"/>
</dbReference>
<feature type="domain" description="AAA+ ATPase" evidence="1">
    <location>
        <begin position="390"/>
        <end position="695"/>
    </location>
</feature>
<dbReference type="Gene3D" id="3.40.50.300">
    <property type="entry name" value="P-loop containing nucleotide triphosphate hydrolases"/>
    <property type="match status" value="1"/>
</dbReference>
<dbReference type="InterPro" id="IPR003593">
    <property type="entry name" value="AAA+_ATPase"/>
</dbReference>
<dbReference type="GO" id="GO:0005524">
    <property type="term" value="F:ATP binding"/>
    <property type="evidence" value="ECO:0007669"/>
    <property type="project" value="InterPro"/>
</dbReference>